<dbReference type="GO" id="GO:0005643">
    <property type="term" value="C:nuclear pore"/>
    <property type="evidence" value="ECO:0007669"/>
    <property type="project" value="UniProtKB-SubCell"/>
</dbReference>
<dbReference type="GO" id="GO:0015031">
    <property type="term" value="P:protein transport"/>
    <property type="evidence" value="ECO:0007669"/>
    <property type="project" value="UniProtKB-KW"/>
</dbReference>
<dbReference type="InterPro" id="IPR019321">
    <property type="entry name" value="Nucleoporin_Nup88"/>
</dbReference>
<evidence type="ECO:0000256" key="4">
    <source>
        <dbReference type="ARBA" id="ARBA00022927"/>
    </source>
</evidence>
<name>A0ABD0YWQ3_9HEMI</name>
<evidence type="ECO:0008006" key="11">
    <source>
        <dbReference type="Google" id="ProtNLM"/>
    </source>
</evidence>
<dbReference type="EMBL" id="JBFDAA010000001">
    <property type="protein sequence ID" value="KAL1140386.1"/>
    <property type="molecule type" value="Genomic_DNA"/>
</dbReference>
<keyword evidence="4" id="KW-0653">Protein transport</keyword>
<sequence>MASSSVDYLLDHDLFKVLWKKVPVHSKKCLSLFSCNGDVVYLWNSSAGCVEAINKKFILRHSDRTSIYSLHPGRRLLFNVERILLNASGTLLALWGTEGVSVMQLPTKWSIDSQYSRDLPNVNLGLKHLLGDDLKVRQVRWHPGSPFDCHVVVLTSDEYLRLYDSLTGSIIWSLLLTQRVPIRSNLPNLQDLGQTPVDFDFSIPHQHSELDNVKWPILLLWGTGDVYMVITKLKETLENPPLVGPLVMLPESDDNYGIDASSILILQTSPPVVILATCNGTIYTCLLLTSEEAKSTILDKSLHVVESIELDIGIMVGDEVAEDMPDCPIRLEKDQIEMSRYFCIHGAGIHSVTLPLVSKLYEFARKPDNEFYYNSGSLVEYCLCTALASNTGIIHDPILGFTHIDYEYFLVLLSVGEILLLNIPCSVENCVLKYVTNATDECCDDDGFKMMIQNILKSSAKPPLLKLPVESANDPKTMLEVALSMMLRHREEVFKTYKMAAFKIQERVQMLKVSLANHRKTIECLNADKTELQNTAEKIAELYEEINEKQIELMDRTEGLLRKLRCHDGVLNKPEKKLNNILENVQVRMRHVEKEMERMQSIVDSTNVARLEALNNTVDRDIYIGETKKKLLRSHLEMITSEIQSLTKRLKDLKAITS</sequence>
<proteinExistence type="predicted"/>
<dbReference type="AlphaFoldDB" id="A0ABD0YWQ3"/>
<comment type="caution">
    <text evidence="9">The sequence shown here is derived from an EMBL/GenBank/DDBJ whole genome shotgun (WGS) entry which is preliminary data.</text>
</comment>
<dbReference type="InterPro" id="IPR037700">
    <property type="entry name" value="NUP88/NUP82"/>
</dbReference>
<evidence type="ECO:0000256" key="3">
    <source>
        <dbReference type="ARBA" id="ARBA00022816"/>
    </source>
</evidence>
<keyword evidence="2" id="KW-0813">Transport</keyword>
<evidence type="ECO:0000313" key="10">
    <source>
        <dbReference type="Proteomes" id="UP001558652"/>
    </source>
</evidence>
<evidence type="ECO:0000256" key="7">
    <source>
        <dbReference type="ARBA" id="ARBA00023242"/>
    </source>
</evidence>
<keyword evidence="10" id="KW-1185">Reference proteome</keyword>
<keyword evidence="5" id="KW-0811">Translocation</keyword>
<dbReference type="PANTHER" id="PTHR13257:SF0">
    <property type="entry name" value="NUCLEAR PORE COMPLEX PROTEIN NUP88"/>
    <property type="match status" value="1"/>
</dbReference>
<gene>
    <name evidence="9" type="ORF">AAG570_000318</name>
</gene>
<evidence type="ECO:0000256" key="2">
    <source>
        <dbReference type="ARBA" id="ARBA00022448"/>
    </source>
</evidence>
<evidence type="ECO:0000256" key="6">
    <source>
        <dbReference type="ARBA" id="ARBA00023132"/>
    </source>
</evidence>
<evidence type="ECO:0000256" key="5">
    <source>
        <dbReference type="ARBA" id="ARBA00023010"/>
    </source>
</evidence>
<evidence type="ECO:0000256" key="8">
    <source>
        <dbReference type="SAM" id="Coils"/>
    </source>
</evidence>
<evidence type="ECO:0000256" key="1">
    <source>
        <dbReference type="ARBA" id="ARBA00004567"/>
    </source>
</evidence>
<dbReference type="GO" id="GO:0051028">
    <property type="term" value="P:mRNA transport"/>
    <property type="evidence" value="ECO:0007669"/>
    <property type="project" value="UniProtKB-KW"/>
</dbReference>
<reference evidence="9 10" key="1">
    <citation type="submission" date="2024-07" db="EMBL/GenBank/DDBJ databases">
        <title>Chromosome-level genome assembly of the water stick insect Ranatra chinensis (Heteroptera: Nepidae).</title>
        <authorList>
            <person name="Liu X."/>
        </authorList>
    </citation>
    <scope>NUCLEOTIDE SEQUENCE [LARGE SCALE GENOMIC DNA]</scope>
    <source>
        <strain evidence="9">Cailab_2021Rc</strain>
        <tissue evidence="9">Muscle</tissue>
    </source>
</reference>
<comment type="subcellular location">
    <subcellularLocation>
        <location evidence="1">Nucleus</location>
        <location evidence="1">Nuclear pore complex</location>
    </subcellularLocation>
</comment>
<feature type="coiled-coil region" evidence="8">
    <location>
        <begin position="515"/>
        <end position="602"/>
    </location>
</feature>
<organism evidence="9 10">
    <name type="scientific">Ranatra chinensis</name>
    <dbReference type="NCBI Taxonomy" id="642074"/>
    <lineage>
        <taxon>Eukaryota</taxon>
        <taxon>Metazoa</taxon>
        <taxon>Ecdysozoa</taxon>
        <taxon>Arthropoda</taxon>
        <taxon>Hexapoda</taxon>
        <taxon>Insecta</taxon>
        <taxon>Pterygota</taxon>
        <taxon>Neoptera</taxon>
        <taxon>Paraneoptera</taxon>
        <taxon>Hemiptera</taxon>
        <taxon>Heteroptera</taxon>
        <taxon>Panheteroptera</taxon>
        <taxon>Nepomorpha</taxon>
        <taxon>Nepidae</taxon>
        <taxon>Ranatrinae</taxon>
        <taxon>Ranatra</taxon>
    </lineage>
</organism>
<accession>A0ABD0YWQ3</accession>
<keyword evidence="6" id="KW-0906">Nuclear pore complex</keyword>
<dbReference type="Proteomes" id="UP001558652">
    <property type="component" value="Unassembled WGS sequence"/>
</dbReference>
<protein>
    <recommendedName>
        <fullName evidence="11">Nuclear pore complex protein Nup88</fullName>
    </recommendedName>
</protein>
<dbReference type="Pfam" id="PF10168">
    <property type="entry name" value="Nup88"/>
    <property type="match status" value="1"/>
</dbReference>
<dbReference type="PANTHER" id="PTHR13257">
    <property type="entry name" value="NUCLEOPORIN NUP84-RELATED"/>
    <property type="match status" value="1"/>
</dbReference>
<keyword evidence="8" id="KW-0175">Coiled coil</keyword>
<evidence type="ECO:0000313" key="9">
    <source>
        <dbReference type="EMBL" id="KAL1140386.1"/>
    </source>
</evidence>
<keyword evidence="7" id="KW-0539">Nucleus</keyword>
<keyword evidence="3" id="KW-0509">mRNA transport</keyword>